<feature type="domain" description="Histidine kinase" evidence="23">
    <location>
        <begin position="384"/>
        <end position="598"/>
    </location>
</feature>
<dbReference type="EMBL" id="CP012333">
    <property type="protein sequence ID" value="AKU97653.1"/>
    <property type="molecule type" value="Genomic_DNA"/>
</dbReference>
<evidence type="ECO:0000313" key="26">
    <source>
        <dbReference type="Proteomes" id="UP000064967"/>
    </source>
</evidence>
<feature type="region of interest" description="Disordered" evidence="21">
    <location>
        <begin position="196"/>
        <end position="257"/>
    </location>
</feature>
<keyword evidence="10" id="KW-0418">Kinase</keyword>
<evidence type="ECO:0000256" key="2">
    <source>
        <dbReference type="ARBA" id="ARBA00001936"/>
    </source>
</evidence>
<dbReference type="SUPFAM" id="SSF47384">
    <property type="entry name" value="Homodimeric domain of signal transducing histidine kinase"/>
    <property type="match status" value="1"/>
</dbReference>
<keyword evidence="26" id="KW-1185">Reference proteome</keyword>
<dbReference type="Gene3D" id="1.10.287.130">
    <property type="match status" value="1"/>
</dbReference>
<gene>
    <name evidence="25" type="ORF">AKJ09_04317</name>
</gene>
<dbReference type="InterPro" id="IPR003594">
    <property type="entry name" value="HATPase_dom"/>
</dbReference>
<keyword evidence="11" id="KW-0378">Hydrolase</keyword>
<dbReference type="SMART" id="SM00304">
    <property type="entry name" value="HAMP"/>
    <property type="match status" value="1"/>
</dbReference>
<feature type="compositionally biased region" description="Basic and acidic residues" evidence="21">
    <location>
        <begin position="207"/>
        <end position="223"/>
    </location>
</feature>
<feature type="transmembrane region" description="Helical" evidence="22">
    <location>
        <begin position="296"/>
        <end position="315"/>
    </location>
</feature>
<keyword evidence="22" id="KW-0472">Membrane</keyword>
<keyword evidence="16" id="KW-0346">Stress response</keyword>
<name>A0A0K1PVU8_9BACT</name>
<dbReference type="InterPro" id="IPR004358">
    <property type="entry name" value="Sig_transdc_His_kin-like_C"/>
</dbReference>
<dbReference type="SMART" id="SM00388">
    <property type="entry name" value="HisKA"/>
    <property type="match status" value="1"/>
</dbReference>
<evidence type="ECO:0000256" key="14">
    <source>
        <dbReference type="ARBA" id="ARBA00022912"/>
    </source>
</evidence>
<protein>
    <recommendedName>
        <fullName evidence="19">Signal transduction histidine-protein kinase/phosphatase MprB</fullName>
        <ecNumber evidence="5">2.7.13.3</ecNumber>
    </recommendedName>
    <alternativeName>
        <fullName evidence="20">Mycobacterial persistence regulator B</fullName>
    </alternativeName>
</protein>
<dbReference type="PROSITE" id="PS50885">
    <property type="entry name" value="HAMP"/>
    <property type="match status" value="1"/>
</dbReference>
<dbReference type="InterPro" id="IPR003660">
    <property type="entry name" value="HAMP_dom"/>
</dbReference>
<evidence type="ECO:0000259" key="23">
    <source>
        <dbReference type="PROSITE" id="PS50109"/>
    </source>
</evidence>
<evidence type="ECO:0000256" key="13">
    <source>
        <dbReference type="ARBA" id="ARBA00022842"/>
    </source>
</evidence>
<dbReference type="AlphaFoldDB" id="A0A0K1PVU8"/>
<dbReference type="GO" id="GO:0004721">
    <property type="term" value="F:phosphoprotein phosphatase activity"/>
    <property type="evidence" value="ECO:0007669"/>
    <property type="project" value="UniProtKB-KW"/>
</dbReference>
<keyword evidence="18" id="KW-0464">Manganese</keyword>
<dbReference type="SUPFAM" id="SSF55874">
    <property type="entry name" value="ATPase domain of HSP90 chaperone/DNA topoisomerase II/histidine kinase"/>
    <property type="match status" value="1"/>
</dbReference>
<keyword evidence="6" id="KW-1003">Cell membrane</keyword>
<comment type="cofactor">
    <cofactor evidence="3">
        <name>Mg(2+)</name>
        <dbReference type="ChEBI" id="CHEBI:18420"/>
    </cofactor>
</comment>
<dbReference type="Gene3D" id="3.30.565.10">
    <property type="entry name" value="Histidine kinase-like ATPase, C-terminal domain"/>
    <property type="match status" value="1"/>
</dbReference>
<dbReference type="GO" id="GO:0000155">
    <property type="term" value="F:phosphorelay sensor kinase activity"/>
    <property type="evidence" value="ECO:0007669"/>
    <property type="project" value="InterPro"/>
</dbReference>
<dbReference type="InterPro" id="IPR036890">
    <property type="entry name" value="HATPase_C_sf"/>
</dbReference>
<comment type="cofactor">
    <cofactor evidence="2">
        <name>Mn(2+)</name>
        <dbReference type="ChEBI" id="CHEBI:29035"/>
    </cofactor>
</comment>
<evidence type="ECO:0000313" key="25">
    <source>
        <dbReference type="EMBL" id="AKU97653.1"/>
    </source>
</evidence>
<dbReference type="InterPro" id="IPR036097">
    <property type="entry name" value="HisK_dim/P_sf"/>
</dbReference>
<evidence type="ECO:0000256" key="20">
    <source>
        <dbReference type="ARBA" id="ARBA00041776"/>
    </source>
</evidence>
<dbReference type="Gene3D" id="6.10.340.10">
    <property type="match status" value="1"/>
</dbReference>
<dbReference type="InterPro" id="IPR005467">
    <property type="entry name" value="His_kinase_dom"/>
</dbReference>
<accession>A0A0K1PVU8</accession>
<evidence type="ECO:0000256" key="6">
    <source>
        <dbReference type="ARBA" id="ARBA00022475"/>
    </source>
</evidence>
<dbReference type="PROSITE" id="PS50109">
    <property type="entry name" value="HIS_KIN"/>
    <property type="match status" value="1"/>
</dbReference>
<keyword evidence="12" id="KW-0067">ATP-binding</keyword>
<keyword evidence="9" id="KW-0547">Nucleotide-binding</keyword>
<keyword evidence="17" id="KW-0843">Virulence</keyword>
<sequence>MRLAPRLALTFGLLAAFSTAGVGLAVRMRLAAKETSRFQREVEGVCARLVDEVRRQGEVDQTLIGGACQGGELVDRVGIAVDRGELDDRRTGFAPIVSGEKTAFDLDELLLAVEGGDIVGASPTSLLGLPSRDVDTLLKTNPKHFVLRTDAAPALVSRCTKRSDGGKIIGLVGARHVDPLLERLAKTLDVTVKPSWPTPQVQVVPDDDLRRKPPAKGARDRKVAPVASASAPRPSASITKPAPSASASANTPKPPVGELARASCRLQDDSGAVLAFDVLKSTRELEDNLHDVDQTVGLYAAISGLVAFVLAIILARSLSRPLSSLAAEAGKVAAGEARPLGVRGSGEVQELASAFDRMIQDLSVTRRRLAAASRVAAWREVARRVAHEVKNPLAPIRAAVETLRRLRAREDPRFDEYFDEATRTVLDEVHRIANIVTEFTRFARLPTPKPQDVDAEELARHVVQIHKPSAGDIAFAHVAQRRAPIIRADRDQIIQVLTNLVQNAFDAVKGVPGGAVTLTTDTDGHYVAFSVTDNGAGIAPEISGRLFEPYATNKVSGTGLGLAIAQRIAIEHNGELSYIGTSASGKGAVFRLLLPIEGPPPASESPTSDNSPEV</sequence>
<evidence type="ECO:0000256" key="15">
    <source>
        <dbReference type="ARBA" id="ARBA00023012"/>
    </source>
</evidence>
<organism evidence="25 26">
    <name type="scientific">Labilithrix luteola</name>
    <dbReference type="NCBI Taxonomy" id="1391654"/>
    <lineage>
        <taxon>Bacteria</taxon>
        <taxon>Pseudomonadati</taxon>
        <taxon>Myxococcota</taxon>
        <taxon>Polyangia</taxon>
        <taxon>Polyangiales</taxon>
        <taxon>Labilitrichaceae</taxon>
        <taxon>Labilithrix</taxon>
    </lineage>
</organism>
<reference evidence="25 26" key="1">
    <citation type="submission" date="2015-08" db="EMBL/GenBank/DDBJ databases">
        <authorList>
            <person name="Babu N.S."/>
            <person name="Beckwith C.J."/>
            <person name="Beseler K.G."/>
            <person name="Brison A."/>
            <person name="Carone J.V."/>
            <person name="Caskin T.P."/>
            <person name="Diamond M."/>
            <person name="Durham M.E."/>
            <person name="Foxe J.M."/>
            <person name="Go M."/>
            <person name="Henderson B.A."/>
            <person name="Jones I.B."/>
            <person name="McGettigan J.A."/>
            <person name="Micheletti S.J."/>
            <person name="Nasrallah M.E."/>
            <person name="Ortiz D."/>
            <person name="Piller C.R."/>
            <person name="Privatt S.R."/>
            <person name="Schneider S.L."/>
            <person name="Sharp S."/>
            <person name="Smith T.C."/>
            <person name="Stanton J.D."/>
            <person name="Ullery H.E."/>
            <person name="Wilson R.J."/>
            <person name="Serrano M.G."/>
            <person name="Buck G."/>
            <person name="Lee V."/>
            <person name="Wang Y."/>
            <person name="Carvalho R."/>
            <person name="Voegtly L."/>
            <person name="Shi R."/>
            <person name="Duckworth R."/>
            <person name="Johnson A."/>
            <person name="Loviza R."/>
            <person name="Walstead R."/>
            <person name="Shah Z."/>
            <person name="Kiflezghi M."/>
            <person name="Wade K."/>
            <person name="Ball S.L."/>
            <person name="Bradley K.W."/>
            <person name="Asai D.J."/>
            <person name="Bowman C.A."/>
            <person name="Russell D.A."/>
            <person name="Pope W.H."/>
            <person name="Jacobs-Sera D."/>
            <person name="Hendrix R.W."/>
            <person name="Hatfull G.F."/>
        </authorList>
    </citation>
    <scope>NUCLEOTIDE SEQUENCE [LARGE SCALE GENOMIC DNA]</scope>
    <source>
        <strain evidence="25 26">DSM 27648</strain>
    </source>
</reference>
<dbReference type="Proteomes" id="UP000064967">
    <property type="component" value="Chromosome"/>
</dbReference>
<evidence type="ECO:0000256" key="5">
    <source>
        <dbReference type="ARBA" id="ARBA00012438"/>
    </source>
</evidence>
<proteinExistence type="predicted"/>
<evidence type="ECO:0000256" key="19">
    <source>
        <dbReference type="ARBA" id="ARBA00040454"/>
    </source>
</evidence>
<keyword evidence="14" id="KW-0904">Protein phosphatase</keyword>
<evidence type="ECO:0000256" key="10">
    <source>
        <dbReference type="ARBA" id="ARBA00022777"/>
    </source>
</evidence>
<dbReference type="STRING" id="1391654.AKJ09_04317"/>
<evidence type="ECO:0000256" key="8">
    <source>
        <dbReference type="ARBA" id="ARBA00022679"/>
    </source>
</evidence>
<dbReference type="EC" id="2.7.13.3" evidence="5"/>
<dbReference type="GO" id="GO:0005886">
    <property type="term" value="C:plasma membrane"/>
    <property type="evidence" value="ECO:0007669"/>
    <property type="project" value="UniProtKB-SubCell"/>
</dbReference>
<keyword evidence="8" id="KW-0808">Transferase</keyword>
<comment type="catalytic activity">
    <reaction evidence="1">
        <text>ATP + protein L-histidine = ADP + protein N-phospho-L-histidine.</text>
        <dbReference type="EC" id="2.7.13.3"/>
    </reaction>
</comment>
<evidence type="ECO:0000256" key="1">
    <source>
        <dbReference type="ARBA" id="ARBA00000085"/>
    </source>
</evidence>
<evidence type="ECO:0000256" key="12">
    <source>
        <dbReference type="ARBA" id="ARBA00022840"/>
    </source>
</evidence>
<dbReference type="PANTHER" id="PTHR44936:SF9">
    <property type="entry name" value="SENSOR PROTEIN CREC"/>
    <property type="match status" value="1"/>
</dbReference>
<dbReference type="KEGG" id="llu:AKJ09_04317"/>
<dbReference type="SMART" id="SM00387">
    <property type="entry name" value="HATPase_c"/>
    <property type="match status" value="1"/>
</dbReference>
<feature type="domain" description="HAMP" evidence="24">
    <location>
        <begin position="316"/>
        <end position="367"/>
    </location>
</feature>
<evidence type="ECO:0000256" key="7">
    <source>
        <dbReference type="ARBA" id="ARBA00022553"/>
    </source>
</evidence>
<dbReference type="OrthoDB" id="5526724at2"/>
<dbReference type="PANTHER" id="PTHR44936">
    <property type="entry name" value="SENSOR PROTEIN CREC"/>
    <property type="match status" value="1"/>
</dbReference>
<dbReference type="Pfam" id="PF00512">
    <property type="entry name" value="HisKA"/>
    <property type="match status" value="1"/>
</dbReference>
<dbReference type="InterPro" id="IPR003661">
    <property type="entry name" value="HisK_dim/P_dom"/>
</dbReference>
<evidence type="ECO:0000256" key="3">
    <source>
        <dbReference type="ARBA" id="ARBA00001946"/>
    </source>
</evidence>
<evidence type="ECO:0000256" key="21">
    <source>
        <dbReference type="SAM" id="MobiDB-lite"/>
    </source>
</evidence>
<keyword evidence="7" id="KW-0597">Phosphoprotein</keyword>
<dbReference type="GO" id="GO:0005524">
    <property type="term" value="F:ATP binding"/>
    <property type="evidence" value="ECO:0007669"/>
    <property type="project" value="UniProtKB-KW"/>
</dbReference>
<evidence type="ECO:0000256" key="4">
    <source>
        <dbReference type="ARBA" id="ARBA00004651"/>
    </source>
</evidence>
<evidence type="ECO:0000256" key="17">
    <source>
        <dbReference type="ARBA" id="ARBA00023026"/>
    </source>
</evidence>
<keyword evidence="13" id="KW-0460">Magnesium</keyword>
<evidence type="ECO:0000256" key="18">
    <source>
        <dbReference type="ARBA" id="ARBA00023211"/>
    </source>
</evidence>
<dbReference type="PRINTS" id="PR00344">
    <property type="entry name" value="BCTRLSENSOR"/>
</dbReference>
<dbReference type="RefSeq" id="WP_146648756.1">
    <property type="nucleotide sequence ID" value="NZ_CP012333.1"/>
</dbReference>
<dbReference type="CDD" id="cd00082">
    <property type="entry name" value="HisKA"/>
    <property type="match status" value="1"/>
</dbReference>
<evidence type="ECO:0000256" key="11">
    <source>
        <dbReference type="ARBA" id="ARBA00022801"/>
    </source>
</evidence>
<dbReference type="InterPro" id="IPR050980">
    <property type="entry name" value="2C_sensor_his_kinase"/>
</dbReference>
<feature type="compositionally biased region" description="Low complexity" evidence="21">
    <location>
        <begin position="224"/>
        <end position="251"/>
    </location>
</feature>
<dbReference type="Pfam" id="PF00672">
    <property type="entry name" value="HAMP"/>
    <property type="match status" value="1"/>
</dbReference>
<keyword evidence="22" id="KW-0812">Transmembrane</keyword>
<dbReference type="CDD" id="cd06225">
    <property type="entry name" value="HAMP"/>
    <property type="match status" value="1"/>
</dbReference>
<evidence type="ECO:0000256" key="9">
    <source>
        <dbReference type="ARBA" id="ARBA00022741"/>
    </source>
</evidence>
<dbReference type="Pfam" id="PF02518">
    <property type="entry name" value="HATPase_c"/>
    <property type="match status" value="1"/>
</dbReference>
<keyword evidence="15" id="KW-0902">Two-component regulatory system</keyword>
<evidence type="ECO:0000256" key="16">
    <source>
        <dbReference type="ARBA" id="ARBA00023016"/>
    </source>
</evidence>
<evidence type="ECO:0000256" key="22">
    <source>
        <dbReference type="SAM" id="Phobius"/>
    </source>
</evidence>
<keyword evidence="22" id="KW-1133">Transmembrane helix</keyword>
<comment type="subcellular location">
    <subcellularLocation>
        <location evidence="4">Cell membrane</location>
        <topology evidence="4">Multi-pass membrane protein</topology>
    </subcellularLocation>
</comment>
<evidence type="ECO:0000259" key="24">
    <source>
        <dbReference type="PROSITE" id="PS50885"/>
    </source>
</evidence>